<dbReference type="InterPro" id="IPR012346">
    <property type="entry name" value="p53/RUNT-type_TF_DNA-bd_sf"/>
</dbReference>
<dbReference type="AlphaFoldDB" id="A0A7R8H8J9"/>
<dbReference type="GO" id="GO:0000978">
    <property type="term" value="F:RNA polymerase II cis-regulatory region sequence-specific DNA binding"/>
    <property type="evidence" value="ECO:0007669"/>
    <property type="project" value="TreeGrafter"/>
</dbReference>
<keyword evidence="4" id="KW-0539">Nucleus</keyword>
<reference evidence="5" key="1">
    <citation type="submission" date="2021-02" db="EMBL/GenBank/DDBJ databases">
        <authorList>
            <person name="Bekaert M."/>
        </authorList>
    </citation>
    <scope>NUCLEOTIDE SEQUENCE</scope>
    <source>
        <strain evidence="5">IoA-00</strain>
    </source>
</reference>
<dbReference type="GO" id="GO:0005524">
    <property type="term" value="F:ATP binding"/>
    <property type="evidence" value="ECO:0007669"/>
    <property type="project" value="InterPro"/>
</dbReference>
<name>A0A7R8H8J9_LEPSM</name>
<evidence type="ECO:0000313" key="5">
    <source>
        <dbReference type="EMBL" id="CAF2924183.1"/>
    </source>
</evidence>
<gene>
    <name evidence="5" type="ORF">LSAA_9021</name>
</gene>
<dbReference type="SUPFAM" id="SSF49417">
    <property type="entry name" value="p53-like transcription factors"/>
    <property type="match status" value="1"/>
</dbReference>
<evidence type="ECO:0000256" key="3">
    <source>
        <dbReference type="ARBA" id="ARBA00023163"/>
    </source>
</evidence>
<dbReference type="PRINTS" id="PR00967">
    <property type="entry name" value="ONCOGENEAML1"/>
</dbReference>
<organism evidence="5 6">
    <name type="scientific">Lepeophtheirus salmonis</name>
    <name type="common">Salmon louse</name>
    <name type="synonym">Caligus salmonis</name>
    <dbReference type="NCBI Taxonomy" id="72036"/>
    <lineage>
        <taxon>Eukaryota</taxon>
        <taxon>Metazoa</taxon>
        <taxon>Ecdysozoa</taxon>
        <taxon>Arthropoda</taxon>
        <taxon>Crustacea</taxon>
        <taxon>Multicrustacea</taxon>
        <taxon>Hexanauplia</taxon>
        <taxon>Copepoda</taxon>
        <taxon>Siphonostomatoida</taxon>
        <taxon>Caligidae</taxon>
        <taxon>Lepeophtheirus</taxon>
    </lineage>
</organism>
<dbReference type="GO" id="GO:0000981">
    <property type="term" value="F:DNA-binding transcription factor activity, RNA polymerase II-specific"/>
    <property type="evidence" value="ECO:0007669"/>
    <property type="project" value="TreeGrafter"/>
</dbReference>
<protein>
    <submittedName>
        <fullName evidence="5">RUN</fullName>
    </submittedName>
</protein>
<evidence type="ECO:0000313" key="6">
    <source>
        <dbReference type="Proteomes" id="UP000675881"/>
    </source>
</evidence>
<dbReference type="InterPro" id="IPR008967">
    <property type="entry name" value="p53-like_TF_DNA-bd_sf"/>
</dbReference>
<keyword evidence="2" id="KW-0805">Transcription regulation</keyword>
<dbReference type="Proteomes" id="UP000675881">
    <property type="component" value="Chromosome 4"/>
</dbReference>
<dbReference type="InterPro" id="IPR013524">
    <property type="entry name" value="Runt_dom"/>
</dbReference>
<dbReference type="InterPro" id="IPR000040">
    <property type="entry name" value="AML1_Runt"/>
</dbReference>
<dbReference type="PROSITE" id="PS51062">
    <property type="entry name" value="RUNT"/>
    <property type="match status" value="1"/>
</dbReference>
<dbReference type="Gene3D" id="2.60.40.720">
    <property type="match status" value="1"/>
</dbReference>
<keyword evidence="6" id="KW-1185">Reference proteome</keyword>
<evidence type="ECO:0000256" key="4">
    <source>
        <dbReference type="ARBA" id="ARBA00023242"/>
    </source>
</evidence>
<evidence type="ECO:0000256" key="2">
    <source>
        <dbReference type="ARBA" id="ARBA00023015"/>
    </source>
</evidence>
<keyword evidence="3" id="KW-0804">Transcription</keyword>
<dbReference type="Pfam" id="PF00853">
    <property type="entry name" value="Runt"/>
    <property type="match status" value="1"/>
</dbReference>
<evidence type="ECO:0000256" key="1">
    <source>
        <dbReference type="ARBA" id="ARBA00004123"/>
    </source>
</evidence>
<dbReference type="GO" id="GO:0005634">
    <property type="term" value="C:nucleus"/>
    <property type="evidence" value="ECO:0007669"/>
    <property type="project" value="UniProtKB-SubCell"/>
</dbReference>
<sequence length="829" mass="95662">MLQEFLGDQGELVQTGSPCILCSPLPNHWRSNKSLPVAFKVFSFQEVIDGTLVTIRAGNDDNYCGELRNHTAVMKNQVAKFSDLRFVGRSGRGKSFTVSITINSMPHLVATYNKAIKVTVDGPREPRTKSRMFPGVFGPLFAQTHSHQWINDPYLSHWEHLLRSPPHHLSALFKPSPLDGTHPLFLRQHLLNNAVAAAASSSSASSATGTATPSSPLQPDTQTSAFRQVNLSLRKIDPPCQRIRRFIYDPSWCVIVVRVRSQQDYRIESTLGRNIISRRNAGYLYAVTNDAKFILDFDDTSEMKFWIPNTWSKSKHYSINDYEVPNNLNWTDLGKIVEKSIFCNTHNPYKKTKDYRLNKLFRIPNNHIEATNVDKYPKTSPSSNITVAGKLFPKGVFIPFGTELSLYYPLGFWSLYIPVTLEEEKAKILRSYVNKLVYDLLNIRMGYTSRKLAWTRKKNLKIRSTSFVYSDFIKSLSNDLLEYTKYNEKTLEIMDAPNLILSVWNHIYKKGHISRTELNLVRQWLQTLVNLNVNGFPKMKKEKNDFAIDPMAFSAMSGKDFSTEKVESKCDNLNSYKYKTFWTSDIHDGCRMDFPTILSHLKQRVYVTGKRQKISYIDLFHYPGNFLYFGHVEILDYKSPDIKRQSIMSMTTYENGALKNKFFSTETIAQSRAIIYMAYSVMSYKLTEFYTMGFIPPIKYYINENKGFGNDRVTSTSGFYCKDSSLNDFPSNSESSHPFNPSLIYSEDVESEVFWLQYADFYDWPYIQHFDNISHLHYLIDTVNLYEIHLNMIKEVQIKKQNIFNAWCNVIMEMNIESKNQSSPTGIKV</sequence>
<comment type="subcellular location">
    <subcellularLocation>
        <location evidence="1">Nucleus</location>
    </subcellularLocation>
</comment>
<dbReference type="PANTHER" id="PTHR11950:SF31">
    <property type="entry name" value="SEGMENTATION PROTEIN RUNT"/>
    <property type="match status" value="1"/>
</dbReference>
<accession>A0A7R8H8J9</accession>
<dbReference type="EMBL" id="HG994583">
    <property type="protein sequence ID" value="CAF2924183.1"/>
    <property type="molecule type" value="Genomic_DNA"/>
</dbReference>
<proteinExistence type="predicted"/>
<dbReference type="OrthoDB" id="6346751at2759"/>
<dbReference type="PANTHER" id="PTHR11950">
    <property type="entry name" value="RUNT RELATED"/>
    <property type="match status" value="1"/>
</dbReference>